<evidence type="ECO:0000313" key="2">
    <source>
        <dbReference type="Proteomes" id="UP000054565"/>
    </source>
</evidence>
<name>A0A0J6YST4_COCIT</name>
<accession>A0A0J6YST4</accession>
<sequence>MKLDHEAGLGVCDNGNVNLRQVSMITATSKACRLIGSRQLKPALAPSTGVRWYSQATQLCHRKLPQSFPELPRTQLFRYVLTGSTRTSGNDKLSTTLDGQLEELFAREKLPEKLGENAPNAQGGPTELRLRLKDGNVLSKIQSEIQIKVKDQNAGTKLVNSLPLLREALAQCESETQWDDLLATINGILARLQKLEVADTKELLLLGMRYAARCFSAPALRHYFSKYSEGGYGYLTPEAANELVKDLAHGLEMRTFDDPRMDKVISGINGHGSLSEMLRSLLDLSHPSECAFLEAYVKLMGQLGDQKRLTEILPLIQADMAHGRTTTYLTNAAVNCLEALVKSGNSQAAIEAARDISRHCDLNVLLPVHVWTLLIQHDQEGLLRELPSDKAIQSMLTRELRAIELNLGVRWTDEERGSHIYSRETPIWCNNGNPEEAYQALGMDRLVPPTRHLLDLFGTTIPSKSISNLSGIAELLNEYEGVEIPLCSARDDHLGPLELAWVIQCSPIEITNNREITAEYVHNSSQLSSLGLLRVRLDCNGVPRKIGPHLHLMQLGYVVMRKKAAYRKSRVPTPEEPERWAPTGHVVGWDRQKGRLVLLWVGKGYGMMNAGLVRPTAPSYLPHSCAEVGNSIEQKNSPEADVPGLGLVEIFKDIPGFWVDVDPGFDLKS</sequence>
<organism evidence="1 2">
    <name type="scientific">Coccidioides immitis RMSCC 2394</name>
    <dbReference type="NCBI Taxonomy" id="404692"/>
    <lineage>
        <taxon>Eukaryota</taxon>
        <taxon>Fungi</taxon>
        <taxon>Dikarya</taxon>
        <taxon>Ascomycota</taxon>
        <taxon>Pezizomycotina</taxon>
        <taxon>Eurotiomycetes</taxon>
        <taxon>Eurotiomycetidae</taxon>
        <taxon>Onygenales</taxon>
        <taxon>Onygenaceae</taxon>
        <taxon>Coccidioides</taxon>
    </lineage>
</organism>
<proteinExistence type="predicted"/>
<gene>
    <name evidence="1" type="ORF">CIRG_09256</name>
</gene>
<dbReference type="AlphaFoldDB" id="A0A0J6YST4"/>
<dbReference type="Proteomes" id="UP000054565">
    <property type="component" value="Unassembled WGS sequence"/>
</dbReference>
<evidence type="ECO:0000313" key="1">
    <source>
        <dbReference type="EMBL" id="KMP10023.1"/>
    </source>
</evidence>
<dbReference type="OrthoDB" id="4442598at2759"/>
<reference evidence="2" key="1">
    <citation type="journal article" date="2010" name="Genome Res.">
        <title>Population genomic sequencing of Coccidioides fungi reveals recent hybridization and transposon control.</title>
        <authorList>
            <person name="Neafsey D.E."/>
            <person name="Barker B.M."/>
            <person name="Sharpton T.J."/>
            <person name="Stajich J.E."/>
            <person name="Park D.J."/>
            <person name="Whiston E."/>
            <person name="Hung C.-Y."/>
            <person name="McMahan C."/>
            <person name="White J."/>
            <person name="Sykes S."/>
            <person name="Heiman D."/>
            <person name="Young S."/>
            <person name="Zeng Q."/>
            <person name="Abouelleil A."/>
            <person name="Aftuck L."/>
            <person name="Bessette D."/>
            <person name="Brown A."/>
            <person name="FitzGerald M."/>
            <person name="Lui A."/>
            <person name="Macdonald J.P."/>
            <person name="Priest M."/>
            <person name="Orbach M.J."/>
            <person name="Galgiani J.N."/>
            <person name="Kirkland T.N."/>
            <person name="Cole G.T."/>
            <person name="Birren B.W."/>
            <person name="Henn M.R."/>
            <person name="Taylor J.W."/>
            <person name="Rounsley S.D."/>
        </authorList>
    </citation>
    <scope>NUCLEOTIDE SEQUENCE [LARGE SCALE GENOMIC DNA]</scope>
    <source>
        <strain evidence="2">RMSCC 2394</strain>
    </source>
</reference>
<dbReference type="EMBL" id="DS028100">
    <property type="protein sequence ID" value="KMP10023.1"/>
    <property type="molecule type" value="Genomic_DNA"/>
</dbReference>
<protein>
    <submittedName>
        <fullName evidence="1">Uncharacterized protein</fullName>
    </submittedName>
</protein>